<evidence type="ECO:0000313" key="5">
    <source>
        <dbReference type="Proteomes" id="UP000271272"/>
    </source>
</evidence>
<feature type="region of interest" description="Disordered" evidence="2">
    <location>
        <begin position="202"/>
        <end position="225"/>
    </location>
</feature>
<dbReference type="CDD" id="cd06223">
    <property type="entry name" value="PRTases_typeI"/>
    <property type="match status" value="1"/>
</dbReference>
<evidence type="ECO:0000259" key="3">
    <source>
        <dbReference type="Pfam" id="PF00156"/>
    </source>
</evidence>
<organism evidence="4 5">
    <name type="scientific">Actinomyces bowdenii</name>
    <dbReference type="NCBI Taxonomy" id="131109"/>
    <lineage>
        <taxon>Bacteria</taxon>
        <taxon>Bacillati</taxon>
        <taxon>Actinomycetota</taxon>
        <taxon>Actinomycetes</taxon>
        <taxon>Actinomycetales</taxon>
        <taxon>Actinomycetaceae</taxon>
        <taxon>Actinomyces</taxon>
    </lineage>
</organism>
<dbReference type="InterPro" id="IPR000836">
    <property type="entry name" value="PRTase_dom"/>
</dbReference>
<dbReference type="EMBL" id="RQZC01000027">
    <property type="protein sequence ID" value="RRD24459.1"/>
    <property type="molecule type" value="Genomic_DNA"/>
</dbReference>
<gene>
    <name evidence="4" type="ORF">EII10_11235</name>
</gene>
<name>A0A3P1URE4_9ACTO</name>
<feature type="domain" description="Phosphoribosyltransferase" evidence="3">
    <location>
        <begin position="204"/>
        <end position="273"/>
    </location>
</feature>
<feature type="compositionally biased region" description="Low complexity" evidence="2">
    <location>
        <begin position="117"/>
        <end position="129"/>
    </location>
</feature>
<evidence type="ECO:0000256" key="1">
    <source>
        <dbReference type="ARBA" id="ARBA00008007"/>
    </source>
</evidence>
<dbReference type="SUPFAM" id="SSF53271">
    <property type="entry name" value="PRTase-like"/>
    <property type="match status" value="1"/>
</dbReference>
<keyword evidence="5" id="KW-1185">Reference proteome</keyword>
<proteinExistence type="inferred from homology"/>
<dbReference type="OrthoDB" id="5242900at2"/>
<protein>
    <submittedName>
        <fullName evidence="4">ComF family protein</fullName>
    </submittedName>
</protein>
<accession>A0A3P1URE4</accession>
<comment type="caution">
    <text evidence="4">The sequence shown here is derived from an EMBL/GenBank/DDBJ whole genome shotgun (WGS) entry which is preliminary data.</text>
</comment>
<feature type="compositionally biased region" description="Basic residues" evidence="2">
    <location>
        <begin position="215"/>
        <end position="225"/>
    </location>
</feature>
<dbReference type="PANTHER" id="PTHR47505">
    <property type="entry name" value="DNA UTILIZATION PROTEIN YHGH"/>
    <property type="match status" value="1"/>
</dbReference>
<evidence type="ECO:0000256" key="2">
    <source>
        <dbReference type="SAM" id="MobiDB-lite"/>
    </source>
</evidence>
<dbReference type="AlphaFoldDB" id="A0A3P1URE4"/>
<evidence type="ECO:0000313" key="4">
    <source>
        <dbReference type="EMBL" id="RRD24459.1"/>
    </source>
</evidence>
<dbReference type="Gene3D" id="3.40.50.2020">
    <property type="match status" value="1"/>
</dbReference>
<comment type="similarity">
    <text evidence="1">Belongs to the ComF/GntX family.</text>
</comment>
<dbReference type="Proteomes" id="UP000271272">
    <property type="component" value="Unassembled WGS sequence"/>
</dbReference>
<reference evidence="4 5" key="1">
    <citation type="submission" date="2018-11" db="EMBL/GenBank/DDBJ databases">
        <title>Genomes From Bacteria Associated with the Canine Oral Cavity: a Test Case for Automated Genome-Based Taxonomic Assignment.</title>
        <authorList>
            <person name="Coil D.A."/>
            <person name="Jospin G."/>
            <person name="Darling A.E."/>
            <person name="Wallis C."/>
            <person name="Davis I.J."/>
            <person name="Harris S."/>
            <person name="Eisen J.A."/>
            <person name="Holcombe L.J."/>
            <person name="O'Flynn C."/>
        </authorList>
    </citation>
    <scope>NUCLEOTIDE SEQUENCE [LARGE SCALE GENOMIC DNA]</scope>
    <source>
        <strain evidence="4 5">OH5050</strain>
    </source>
</reference>
<dbReference type="InterPro" id="IPR051910">
    <property type="entry name" value="ComF/GntX_DNA_util-trans"/>
</dbReference>
<dbReference type="Pfam" id="PF00156">
    <property type="entry name" value="Pribosyltran"/>
    <property type="match status" value="1"/>
</dbReference>
<sequence>MLSLGAGLAQGLLGLGLPASCAGCGRWETALCPQCRGLLEAGALLVEHAEAAGDLEILAAATYAGPVRNLVLGWKNGAREDLDEAISGIGRGLGRAWASHQAERMARSAASPPAPPAGDGAVRTAAAASGRGGTADEAAEQGSAAAAPPLLVIPAPSGAGRRLRGRLVAARLADAVARGIAEHGAAAGGPAQRVLSADVLRRRGRAGAHQAGRSAHQRRANRSRAPRVLAEVRGLPAVLVDDVVTTGATLESCVRALEGAGARVLGAVVLAATPPPGGGSAGAGRRR</sequence>
<dbReference type="InterPro" id="IPR029057">
    <property type="entry name" value="PRTase-like"/>
</dbReference>
<feature type="region of interest" description="Disordered" evidence="2">
    <location>
        <begin position="105"/>
        <end position="143"/>
    </location>
</feature>
<dbReference type="PANTHER" id="PTHR47505:SF1">
    <property type="entry name" value="DNA UTILIZATION PROTEIN YHGH"/>
    <property type="match status" value="1"/>
</dbReference>